<name>A0AAJ4X9N7_9SPHI</name>
<evidence type="ECO:0000256" key="1">
    <source>
        <dbReference type="ARBA" id="ARBA00022801"/>
    </source>
</evidence>
<dbReference type="PANTHER" id="PTHR48081:SF9">
    <property type="entry name" value="CARBOXYLESTERASE"/>
    <property type="match status" value="1"/>
</dbReference>
<dbReference type="InterPro" id="IPR050300">
    <property type="entry name" value="GDXG_lipolytic_enzyme"/>
</dbReference>
<reference evidence="4 5" key="1">
    <citation type="submission" date="2017-06" db="EMBL/GenBank/DDBJ databases">
        <authorList>
            <consortium name="Pathogen Informatics"/>
        </authorList>
    </citation>
    <scope>NUCLEOTIDE SEQUENCE [LARGE SCALE GENOMIC DNA]</scope>
    <source>
        <strain evidence="4 5">NCTC12149</strain>
    </source>
</reference>
<feature type="domain" description="BD-FAE-like" evidence="3">
    <location>
        <begin position="48"/>
        <end position="193"/>
    </location>
</feature>
<dbReference type="PANTHER" id="PTHR48081">
    <property type="entry name" value="AB HYDROLASE SUPERFAMILY PROTEIN C4A8.06C"/>
    <property type="match status" value="1"/>
</dbReference>
<dbReference type="AlphaFoldDB" id="A0AAJ4X9N7"/>
<dbReference type="InterPro" id="IPR029058">
    <property type="entry name" value="AB_hydrolase_fold"/>
</dbReference>
<organism evidence="4 5">
    <name type="scientific">Sphingobacterium mizutaii</name>
    <dbReference type="NCBI Taxonomy" id="1010"/>
    <lineage>
        <taxon>Bacteria</taxon>
        <taxon>Pseudomonadati</taxon>
        <taxon>Bacteroidota</taxon>
        <taxon>Sphingobacteriia</taxon>
        <taxon>Sphingobacteriales</taxon>
        <taxon>Sphingobacteriaceae</taxon>
        <taxon>Sphingobacterium</taxon>
    </lineage>
</organism>
<dbReference type="EC" id="3.1.1.3" evidence="4"/>
<dbReference type="Pfam" id="PF20434">
    <property type="entry name" value="BD-FAE"/>
    <property type="match status" value="1"/>
</dbReference>
<evidence type="ECO:0000259" key="3">
    <source>
        <dbReference type="Pfam" id="PF20434"/>
    </source>
</evidence>
<protein>
    <submittedName>
        <fullName evidence="4">Lipase 2</fullName>
        <ecNumber evidence="4">3.1.1.3</ecNumber>
    </submittedName>
</protein>
<dbReference type="Proteomes" id="UP000215355">
    <property type="component" value="Chromosome 1"/>
</dbReference>
<keyword evidence="1 4" id="KW-0378">Hydrolase</keyword>
<dbReference type="KEGG" id="smiz:4412673_00956"/>
<dbReference type="GO" id="GO:0004806">
    <property type="term" value="F:triacylglycerol lipase activity"/>
    <property type="evidence" value="ECO:0007669"/>
    <property type="project" value="UniProtKB-EC"/>
</dbReference>
<gene>
    <name evidence="4" type="primary">lip2_1</name>
    <name evidence="4" type="ORF">SAMEA4412673_00956</name>
</gene>
<keyword evidence="2" id="KW-0732">Signal</keyword>
<evidence type="ECO:0000256" key="2">
    <source>
        <dbReference type="SAM" id="SignalP"/>
    </source>
</evidence>
<feature type="chain" id="PRO_5042488245" evidence="2">
    <location>
        <begin position="22"/>
        <end position="267"/>
    </location>
</feature>
<proteinExistence type="predicted"/>
<dbReference type="InterPro" id="IPR019826">
    <property type="entry name" value="Carboxylesterase_B_AS"/>
</dbReference>
<dbReference type="PROSITE" id="PS00122">
    <property type="entry name" value="CARBOXYLESTERASE_B_1"/>
    <property type="match status" value="1"/>
</dbReference>
<evidence type="ECO:0000313" key="5">
    <source>
        <dbReference type="Proteomes" id="UP000215355"/>
    </source>
</evidence>
<dbReference type="InterPro" id="IPR049492">
    <property type="entry name" value="BD-FAE-like_dom"/>
</dbReference>
<dbReference type="Gene3D" id="3.40.50.1820">
    <property type="entry name" value="alpha/beta hydrolase"/>
    <property type="match status" value="1"/>
</dbReference>
<accession>A0AAJ4X9N7</accession>
<evidence type="ECO:0000313" key="4">
    <source>
        <dbReference type="EMBL" id="SNV44439.1"/>
    </source>
</evidence>
<dbReference type="EMBL" id="LT906468">
    <property type="protein sequence ID" value="SNV44439.1"/>
    <property type="molecule type" value="Genomic_DNA"/>
</dbReference>
<feature type="signal peptide" evidence="2">
    <location>
        <begin position="1"/>
        <end position="21"/>
    </location>
</feature>
<dbReference type="SUPFAM" id="SSF53474">
    <property type="entry name" value="alpha/beta-Hydrolases"/>
    <property type="match status" value="1"/>
</dbReference>
<sequence>MKRFLTLMFFCFSLNFLFAQSANYGLKENIAYVSSDSDAYSKERCQVDVYYPKDKKDFATIVWFHGGGLTEGKKEIPAYLKEKGVAVVGVGYRLSPKVKVEDIIKDAAKAVHWTFDHIAEFGGSNKKIVLSGHSAGGYLNLMLALNARYLADEGINADDLFAVVPFSAQCISHFTARAEKGININQPVVDEFAPLYWVRKNKVPITLITGDRELEMVGRYEENAYLARMFKIVGHPQVKLLEMDGYDHGMAYPAFPLLLKEIERLNK</sequence>
<dbReference type="RefSeq" id="WP_093098838.1">
    <property type="nucleotide sequence ID" value="NZ_FNGK01000003.1"/>
</dbReference>